<comment type="caution">
    <text evidence="3">The sequence shown here is derived from an EMBL/GenBank/DDBJ whole genome shotgun (WGS) entry which is preliminary data.</text>
</comment>
<dbReference type="InterPro" id="IPR050464">
    <property type="entry name" value="Zeta_carotene_desat/Oxidored"/>
</dbReference>
<dbReference type="Proteomes" id="UP000886335">
    <property type="component" value="Unassembled WGS sequence"/>
</dbReference>
<dbReference type="GO" id="GO:0016491">
    <property type="term" value="F:oxidoreductase activity"/>
    <property type="evidence" value="ECO:0007669"/>
    <property type="project" value="InterPro"/>
</dbReference>
<evidence type="ECO:0000313" key="3">
    <source>
        <dbReference type="EMBL" id="HED30725.1"/>
    </source>
</evidence>
<sequence length="396" mass="43185">MKSDVVIVGGGISGLSLAFYCAGAGLKTTLLEKRDSVGGSFNSHQFSENGASFWLEMGAHTCYNSYQNLLDIVDACHISDTIIPREKVPFSLFIDNKVTSLMSAINLFEVLMSVPNLFSLKKDGLTVREYYSKIAGASNYDNVLRHFFNAVPSQPTDEFPADMMFKSRPKRKEVLKNYTFRGGLQSVARAIAKSEGINVFTSQEVTGVERLDDRYAITTSGGMTYSAGTLALAAPSEVSSKLLGNVDSAAASHLGKLKAAAVDSVGVVVRKGDLSLKPVAALISPEDIFYSAVSRDVVPDDNFRGFAFHFKTGLGEELKMKRISEVLGISSAKIAHIYTTHNVVPSLRLGHKAWLEEMDRMLSGKNLLLTGNYFGGMAIEDCVSRSKNESERLKRM</sequence>
<keyword evidence="1" id="KW-0472">Membrane</keyword>
<dbReference type="SUPFAM" id="SSF51905">
    <property type="entry name" value="FAD/NAD(P)-binding domain"/>
    <property type="match status" value="1"/>
</dbReference>
<dbReference type="Gene3D" id="3.50.50.60">
    <property type="entry name" value="FAD/NAD(P)-binding domain"/>
    <property type="match status" value="2"/>
</dbReference>
<keyword evidence="1" id="KW-0812">Transmembrane</keyword>
<accession>A0A831SSX7</accession>
<evidence type="ECO:0000256" key="1">
    <source>
        <dbReference type="SAM" id="Phobius"/>
    </source>
</evidence>
<dbReference type="InterPro" id="IPR002937">
    <property type="entry name" value="Amino_oxidase"/>
</dbReference>
<dbReference type="AlphaFoldDB" id="A0A831SSX7"/>
<reference evidence="3" key="1">
    <citation type="journal article" date="2020" name="mSystems">
        <title>Genome- and Community-Level Interaction Insights into Carbon Utilization and Element Cycling Functions of Hydrothermarchaeota in Hydrothermal Sediment.</title>
        <authorList>
            <person name="Zhou Z."/>
            <person name="Liu Y."/>
            <person name="Xu W."/>
            <person name="Pan J."/>
            <person name="Luo Z.H."/>
            <person name="Li M."/>
        </authorList>
    </citation>
    <scope>NUCLEOTIDE SEQUENCE [LARGE SCALE GENOMIC DNA]</scope>
    <source>
        <strain evidence="3">SpSt-1181</strain>
    </source>
</reference>
<name>A0A831SSX7_PROAE</name>
<proteinExistence type="predicted"/>
<organism evidence="3">
    <name type="scientific">Prosthecochloris aestuarii</name>
    <dbReference type="NCBI Taxonomy" id="1102"/>
    <lineage>
        <taxon>Bacteria</taxon>
        <taxon>Pseudomonadati</taxon>
        <taxon>Chlorobiota</taxon>
        <taxon>Chlorobiia</taxon>
        <taxon>Chlorobiales</taxon>
        <taxon>Chlorobiaceae</taxon>
        <taxon>Prosthecochloris</taxon>
    </lineage>
</organism>
<gene>
    <name evidence="3" type="ORF">ENN50_03345</name>
</gene>
<dbReference type="PANTHER" id="PTHR42923:SF3">
    <property type="entry name" value="PROTOPORPHYRINOGEN OXIDASE"/>
    <property type="match status" value="1"/>
</dbReference>
<dbReference type="EMBL" id="DSBW01000077">
    <property type="protein sequence ID" value="HED30725.1"/>
    <property type="molecule type" value="Genomic_DNA"/>
</dbReference>
<protein>
    <submittedName>
        <fullName evidence="3">FAD-dependent oxidoreductase</fullName>
    </submittedName>
</protein>
<evidence type="ECO:0000259" key="2">
    <source>
        <dbReference type="Pfam" id="PF01593"/>
    </source>
</evidence>
<dbReference type="InterPro" id="IPR036188">
    <property type="entry name" value="FAD/NAD-bd_sf"/>
</dbReference>
<feature type="transmembrane region" description="Helical" evidence="1">
    <location>
        <begin position="6"/>
        <end position="26"/>
    </location>
</feature>
<feature type="domain" description="Amine oxidase" evidence="2">
    <location>
        <begin position="12"/>
        <end position="262"/>
    </location>
</feature>
<dbReference type="Pfam" id="PF01593">
    <property type="entry name" value="Amino_oxidase"/>
    <property type="match status" value="1"/>
</dbReference>
<keyword evidence="1" id="KW-1133">Transmembrane helix</keyword>
<dbReference type="PANTHER" id="PTHR42923">
    <property type="entry name" value="PROTOPORPHYRINOGEN OXIDASE"/>
    <property type="match status" value="1"/>
</dbReference>